<dbReference type="Proteomes" id="UP001327560">
    <property type="component" value="Chromosome 3"/>
</dbReference>
<accession>A0AAQ3K6B6</accession>
<proteinExistence type="predicted"/>
<dbReference type="EMBL" id="CP136892">
    <property type="protein sequence ID" value="WOL01984.1"/>
    <property type="molecule type" value="Genomic_DNA"/>
</dbReference>
<organism evidence="1 2">
    <name type="scientific">Canna indica</name>
    <name type="common">Indian-shot</name>
    <dbReference type="NCBI Taxonomy" id="4628"/>
    <lineage>
        <taxon>Eukaryota</taxon>
        <taxon>Viridiplantae</taxon>
        <taxon>Streptophyta</taxon>
        <taxon>Embryophyta</taxon>
        <taxon>Tracheophyta</taxon>
        <taxon>Spermatophyta</taxon>
        <taxon>Magnoliopsida</taxon>
        <taxon>Liliopsida</taxon>
        <taxon>Zingiberales</taxon>
        <taxon>Cannaceae</taxon>
        <taxon>Canna</taxon>
    </lineage>
</organism>
<dbReference type="AlphaFoldDB" id="A0AAQ3K6B6"/>
<sequence length="89" mass="10310">MKRTGRRRRNRTNETALQEWRNFNLRDGPPESCWNLRGMDLRLMNMGIPPPPPPPRIASCAQLLSVGNSIAVFPRLTTTPRRSHCRSWN</sequence>
<protein>
    <submittedName>
        <fullName evidence="1">Uncharacterized protein</fullName>
    </submittedName>
</protein>
<evidence type="ECO:0000313" key="1">
    <source>
        <dbReference type="EMBL" id="WOL01984.1"/>
    </source>
</evidence>
<keyword evidence="2" id="KW-1185">Reference proteome</keyword>
<evidence type="ECO:0000313" key="2">
    <source>
        <dbReference type="Proteomes" id="UP001327560"/>
    </source>
</evidence>
<reference evidence="1 2" key="1">
    <citation type="submission" date="2023-10" db="EMBL/GenBank/DDBJ databases">
        <title>Chromosome-scale genome assembly provides insights into flower coloration mechanisms of Canna indica.</title>
        <authorList>
            <person name="Li C."/>
        </authorList>
    </citation>
    <scope>NUCLEOTIDE SEQUENCE [LARGE SCALE GENOMIC DNA]</scope>
    <source>
        <tissue evidence="1">Flower</tissue>
    </source>
</reference>
<gene>
    <name evidence="1" type="ORF">Cni_G10703</name>
</gene>
<name>A0AAQ3K6B6_9LILI</name>